<reference evidence="3" key="2">
    <citation type="submission" date="2022-06" db="UniProtKB">
        <authorList>
            <consortium name="EnsemblMetazoa"/>
        </authorList>
    </citation>
    <scope>IDENTIFICATION</scope>
    <source>
        <strain evidence="3">PS312</strain>
    </source>
</reference>
<feature type="signal peptide" evidence="2">
    <location>
        <begin position="1"/>
        <end position="18"/>
    </location>
</feature>
<reference evidence="4" key="1">
    <citation type="journal article" date="2008" name="Nat. Genet.">
        <title>The Pristionchus pacificus genome provides a unique perspective on nematode lifestyle and parasitism.</title>
        <authorList>
            <person name="Dieterich C."/>
            <person name="Clifton S.W."/>
            <person name="Schuster L.N."/>
            <person name="Chinwalla A."/>
            <person name="Delehaunty K."/>
            <person name="Dinkelacker I."/>
            <person name="Fulton L."/>
            <person name="Fulton R."/>
            <person name="Godfrey J."/>
            <person name="Minx P."/>
            <person name="Mitreva M."/>
            <person name="Roeseler W."/>
            <person name="Tian H."/>
            <person name="Witte H."/>
            <person name="Yang S.P."/>
            <person name="Wilson R.K."/>
            <person name="Sommer R.J."/>
        </authorList>
    </citation>
    <scope>NUCLEOTIDE SEQUENCE [LARGE SCALE GENOMIC DNA]</scope>
    <source>
        <strain evidence="4">PS312</strain>
    </source>
</reference>
<dbReference type="OrthoDB" id="5821209at2759"/>
<gene>
    <name evidence="3" type="primary">WBGene00109634</name>
</gene>
<keyword evidence="2" id="KW-0732">Signal</keyword>
<proteinExistence type="predicted"/>
<organism evidence="3 4">
    <name type="scientific">Pristionchus pacificus</name>
    <name type="common">Parasitic nematode worm</name>
    <dbReference type="NCBI Taxonomy" id="54126"/>
    <lineage>
        <taxon>Eukaryota</taxon>
        <taxon>Metazoa</taxon>
        <taxon>Ecdysozoa</taxon>
        <taxon>Nematoda</taxon>
        <taxon>Chromadorea</taxon>
        <taxon>Rhabditida</taxon>
        <taxon>Rhabditina</taxon>
        <taxon>Diplogasteromorpha</taxon>
        <taxon>Diplogasteroidea</taxon>
        <taxon>Neodiplogasteridae</taxon>
        <taxon>Pristionchus</taxon>
    </lineage>
</organism>
<feature type="compositionally biased region" description="Low complexity" evidence="1">
    <location>
        <begin position="416"/>
        <end position="455"/>
    </location>
</feature>
<evidence type="ECO:0000313" key="3">
    <source>
        <dbReference type="EnsemblMetazoa" id="PPA20080.1"/>
    </source>
</evidence>
<evidence type="ECO:0000313" key="4">
    <source>
        <dbReference type="Proteomes" id="UP000005239"/>
    </source>
</evidence>
<dbReference type="AlphaFoldDB" id="A0A2A6B4M2"/>
<evidence type="ECO:0000256" key="2">
    <source>
        <dbReference type="SAM" id="SignalP"/>
    </source>
</evidence>
<keyword evidence="4" id="KW-1185">Reference proteome</keyword>
<name>A0A2A6B4M2_PRIPA</name>
<feature type="region of interest" description="Disordered" evidence="1">
    <location>
        <begin position="609"/>
        <end position="630"/>
    </location>
</feature>
<feature type="region of interest" description="Disordered" evidence="1">
    <location>
        <begin position="416"/>
        <end position="476"/>
    </location>
</feature>
<accession>A0A2A6B4M2</accession>
<accession>A0A8R1UFB9</accession>
<feature type="region of interest" description="Disordered" evidence="1">
    <location>
        <begin position="519"/>
        <end position="559"/>
    </location>
</feature>
<protein>
    <submittedName>
        <fullName evidence="3">Uncharacterized protein</fullName>
    </submittedName>
</protein>
<sequence>MHVGTLLIFFAVLHSTTSFPTSQSSRVAENAADKSVGRLAFTLADPSAGKTADAPTGGTFMDILSALTKSTFFQKFIQYIGGVASPQDAEPKKAFARPTIPQADLPEVARNFEASLSHDDAIESVPSGAAIVPMSAGGSPPHKSINDEGFTQLLFGEKGVLTNVFHVMDAQRQNEQATMAEAARRSQADPGNVKIKDMDFAKVFDALLMGGQKKNEFGEPGPELPENLLKNGDLQFLGICNRLSCGDIYKAIDEFRRSDFFSNFQTALQLIQDPKGWEILGKMLSNPELIAQFTGGGGEAAAIGGGAGAGIGAGLSGMFGSALGGAKAAVAKEGGDGLTTKDGDFGTDFSAQAKAEIDKDKDAFKLPETSFSIDEGAKGEGAGEDYYSEIVTNIDEDFEVEDRDILGLPTKAATTTTVRPSTMTTSKMTTPERTTSTTYTIRPTAASTAPRAASAPVTTGRPSTTEDYGGTFEKSIDAMPPVDEKFVVDEKIPTTTMTNATMKPVEMLVVGRNFMETSKIMPSPSTSSTRQTTRQTASTTTTKITTPTRPVPSATPTTRVPTATTLRPIAPLVAPRAIRPVPVPVITPVTSAPLVIAPSTIRPKQMRRISIGGGEGPTQAPKNYRKESDYYSMYYDN</sequence>
<dbReference type="Proteomes" id="UP000005239">
    <property type="component" value="Unassembled WGS sequence"/>
</dbReference>
<feature type="chain" id="PRO_5043893148" evidence="2">
    <location>
        <begin position="19"/>
        <end position="637"/>
    </location>
</feature>
<feature type="compositionally biased region" description="Polar residues" evidence="1">
    <location>
        <begin position="456"/>
        <end position="466"/>
    </location>
</feature>
<dbReference type="EnsemblMetazoa" id="PPA20080.1">
    <property type="protein sequence ID" value="PPA20080.1"/>
    <property type="gene ID" value="WBGene00109634"/>
</dbReference>
<feature type="compositionally biased region" description="Low complexity" evidence="1">
    <location>
        <begin position="522"/>
        <end position="559"/>
    </location>
</feature>
<evidence type="ECO:0000256" key="1">
    <source>
        <dbReference type="SAM" id="MobiDB-lite"/>
    </source>
</evidence>